<organism evidence="1 2">
    <name type="scientific">Lactobacillus johnsonii</name>
    <dbReference type="NCBI Taxonomy" id="33959"/>
    <lineage>
        <taxon>Bacteria</taxon>
        <taxon>Bacillati</taxon>
        <taxon>Bacillota</taxon>
        <taxon>Bacilli</taxon>
        <taxon>Lactobacillales</taxon>
        <taxon>Lactobacillaceae</taxon>
        <taxon>Lactobacillus</taxon>
    </lineage>
</organism>
<sequence>MTNYYVVNKELCLLRENNIIKFYNLINDTVIDAISISNTKLISFFLSLNYPQSVKSNPLLKQFISSTLFKKKLGKYFTNYSTTILKKENHFYKLLYNFTSNFNQAFELTEGGLLCLVKKAILFTKVYLVDAENSLIIDGLNIKSISIDEAIELALKHLHTESFRYELYIIVPNSSHKSKLKKLEAIFSTNRVTRVYVQENRSYLKIGPCLVGNDYGCFFCRENYLDNSNPSLDNNLLNALLSEEIPKLFPLLLESTIKNYTISGVKYLNYISSI</sequence>
<proteinExistence type="predicted"/>
<dbReference type="EMBL" id="CP016630">
    <property type="protein sequence ID" value="AOG27176.1"/>
    <property type="molecule type" value="Genomic_DNA"/>
</dbReference>
<reference evidence="1 2" key="1">
    <citation type="submission" date="2016-07" db="EMBL/GenBank/DDBJ databases">
        <title>Genome sequencing project for further understanding the molecular mechanisms of preventing non-alcoholic fatty liver disease.</title>
        <authorList>
            <person name="Wang H."/>
        </authorList>
    </citation>
    <scope>NUCLEOTIDE SEQUENCE [LARGE SCALE GENOMIC DNA]</scope>
    <source>
        <strain evidence="1 2">BS15</strain>
        <plasmid evidence="2">unnamed1</plasmid>
    </source>
</reference>
<gene>
    <name evidence="1" type="ORF">BBP16_10095</name>
</gene>
<dbReference type="AlphaFoldDB" id="A0A9W3SN39"/>
<geneLocation type="plasmid" evidence="2">
    <name>unnamed1</name>
</geneLocation>
<evidence type="ECO:0000313" key="2">
    <source>
        <dbReference type="Proteomes" id="UP000094691"/>
    </source>
</evidence>
<keyword evidence="1" id="KW-0614">Plasmid</keyword>
<dbReference type="Proteomes" id="UP000094691">
    <property type="component" value="Plasmid LJBSp1"/>
</dbReference>
<name>A0A9W3SN39_LACJH</name>
<protein>
    <submittedName>
        <fullName evidence="1">Uncharacterized protein</fullName>
    </submittedName>
</protein>
<evidence type="ECO:0000313" key="1">
    <source>
        <dbReference type="EMBL" id="AOG27176.1"/>
    </source>
</evidence>
<accession>A0A9W3SN39</accession>